<evidence type="ECO:0000256" key="1">
    <source>
        <dbReference type="ARBA" id="ARBA00023002"/>
    </source>
</evidence>
<organism evidence="3">
    <name type="scientific">marine metagenome</name>
    <dbReference type="NCBI Taxonomy" id="408172"/>
    <lineage>
        <taxon>unclassified sequences</taxon>
        <taxon>metagenomes</taxon>
        <taxon>ecological metagenomes</taxon>
    </lineage>
</organism>
<reference evidence="3" key="1">
    <citation type="submission" date="2018-05" db="EMBL/GenBank/DDBJ databases">
        <authorList>
            <person name="Lanie J.A."/>
            <person name="Ng W.-L."/>
            <person name="Kazmierczak K.M."/>
            <person name="Andrzejewski T.M."/>
            <person name="Davidsen T.M."/>
            <person name="Wayne K.J."/>
            <person name="Tettelin H."/>
            <person name="Glass J.I."/>
            <person name="Rusch D."/>
            <person name="Podicherti R."/>
            <person name="Tsui H.-C.T."/>
            <person name="Winkler M.E."/>
        </authorList>
    </citation>
    <scope>NUCLEOTIDE SEQUENCE</scope>
</reference>
<proteinExistence type="predicted"/>
<evidence type="ECO:0000259" key="2">
    <source>
        <dbReference type="Pfam" id="PF22725"/>
    </source>
</evidence>
<dbReference type="AlphaFoldDB" id="A0A381Y5Y2"/>
<dbReference type="SUPFAM" id="SSF55347">
    <property type="entry name" value="Glyceraldehyde-3-phosphate dehydrogenase-like, C-terminal domain"/>
    <property type="match status" value="1"/>
</dbReference>
<dbReference type="Gene3D" id="3.30.360.10">
    <property type="entry name" value="Dihydrodipicolinate Reductase, domain 2"/>
    <property type="match status" value="1"/>
</dbReference>
<evidence type="ECO:0000313" key="3">
    <source>
        <dbReference type="EMBL" id="SVA72479.1"/>
    </source>
</evidence>
<accession>A0A381Y5Y2</accession>
<dbReference type="PANTHER" id="PTHR22604">
    <property type="entry name" value="OXIDOREDUCTASES"/>
    <property type="match status" value="1"/>
</dbReference>
<dbReference type="GO" id="GO:0016491">
    <property type="term" value="F:oxidoreductase activity"/>
    <property type="evidence" value="ECO:0007669"/>
    <property type="project" value="UniProtKB-KW"/>
</dbReference>
<dbReference type="PANTHER" id="PTHR22604:SF105">
    <property type="entry name" value="TRANS-1,2-DIHYDROBENZENE-1,2-DIOL DEHYDROGENASE"/>
    <property type="match status" value="1"/>
</dbReference>
<keyword evidence="1" id="KW-0560">Oxidoreductase</keyword>
<gene>
    <name evidence="3" type="ORF">METZ01_LOCUS125333</name>
</gene>
<name>A0A381Y5Y2_9ZZZZ</name>
<protein>
    <recommendedName>
        <fullName evidence="2">GFO/IDH/MocA-like oxidoreductase domain-containing protein</fullName>
    </recommendedName>
</protein>
<sequence>MLTATRRVPQLKVMEAFMYRHHPQWQRACELVRTEAIGSLRAIQSVFSYFNNDAADIRNQPALGGGALLDIGCYPVSLSRWLFAAEPQRVFGVIDWDSRFETDRHASAILEFPAGTSTLLCSTQQAPHQRVQILGERGSIEIEIPFNAPPDRPCRLWWTQADGTREEVRFEVCDQYTIQADLFAEAILQDIVVPTPLDDAILNMRVLDAIVRSASSETWEQVS</sequence>
<dbReference type="InterPro" id="IPR055170">
    <property type="entry name" value="GFO_IDH_MocA-like_dom"/>
</dbReference>
<dbReference type="EMBL" id="UINC01017471">
    <property type="protein sequence ID" value="SVA72479.1"/>
    <property type="molecule type" value="Genomic_DNA"/>
</dbReference>
<dbReference type="InterPro" id="IPR050984">
    <property type="entry name" value="Gfo/Idh/MocA_domain"/>
</dbReference>
<dbReference type="Pfam" id="PF22725">
    <property type="entry name" value="GFO_IDH_MocA_C3"/>
    <property type="match status" value="1"/>
</dbReference>
<feature type="domain" description="GFO/IDH/MocA-like oxidoreductase" evidence="2">
    <location>
        <begin position="25"/>
        <end position="141"/>
    </location>
</feature>